<proteinExistence type="predicted"/>
<evidence type="ECO:0000313" key="1">
    <source>
        <dbReference type="EMBL" id="GAJ91076.1"/>
    </source>
</evidence>
<sequence>MTVLLCWGDKERKLSNAVIMILRPDGGGEAGKVRMPSKLGEPGLGRVYRRCGRLLPWRL</sequence>
<dbReference type="Proteomes" id="UP000026941">
    <property type="component" value="Unassembled WGS sequence"/>
</dbReference>
<name>A0AA87U231_RHIRH</name>
<evidence type="ECO:0000313" key="2">
    <source>
        <dbReference type="Proteomes" id="UP000026941"/>
    </source>
</evidence>
<accession>A0AA87U231</accession>
<comment type="caution">
    <text evidence="1">The sequence shown here is derived from an EMBL/GenBank/DDBJ whole genome shotgun (WGS) entry which is preliminary data.</text>
</comment>
<protein>
    <submittedName>
        <fullName evidence="1">Uncharacterized protein</fullName>
    </submittedName>
</protein>
<dbReference type="AlphaFoldDB" id="A0AA87U231"/>
<reference evidence="1 2" key="1">
    <citation type="submission" date="2014-05" db="EMBL/GenBank/DDBJ databases">
        <title>Whole genome shotgun sequence of Rhizobium rhizogenes NBRC 13257.</title>
        <authorList>
            <person name="Katano-Makiyama Y."/>
            <person name="Hosoyama A."/>
            <person name="Hashimoto M."/>
            <person name="Hosoyama Y."/>
            <person name="Noguchi M."/>
            <person name="Tsuchikane K."/>
            <person name="Kimura A."/>
            <person name="Ohji S."/>
            <person name="Ichikawa N."/>
            <person name="Yamazoe A."/>
            <person name="Fujita N."/>
        </authorList>
    </citation>
    <scope>NUCLEOTIDE SEQUENCE [LARGE SCALE GENOMIC DNA]</scope>
    <source>
        <strain evidence="1 2">NBRC 13257</strain>
    </source>
</reference>
<gene>
    <name evidence="1" type="ORF">RRH01S_01_05480</name>
</gene>
<dbReference type="EMBL" id="BAYX01000001">
    <property type="protein sequence ID" value="GAJ91076.1"/>
    <property type="molecule type" value="Genomic_DNA"/>
</dbReference>
<organism evidence="1 2">
    <name type="scientific">Rhizobium rhizogenes NBRC 13257</name>
    <dbReference type="NCBI Taxonomy" id="1220581"/>
    <lineage>
        <taxon>Bacteria</taxon>
        <taxon>Pseudomonadati</taxon>
        <taxon>Pseudomonadota</taxon>
        <taxon>Alphaproteobacteria</taxon>
        <taxon>Hyphomicrobiales</taxon>
        <taxon>Rhizobiaceae</taxon>
        <taxon>Rhizobium/Agrobacterium group</taxon>
        <taxon>Rhizobium</taxon>
    </lineage>
</organism>